<keyword evidence="4" id="KW-0547">Nucleotide-binding</keyword>
<comment type="subcellular location">
    <subcellularLocation>
        <location evidence="1">Cell membrane</location>
        <topology evidence="1">Peripheral membrane protein</topology>
    </subcellularLocation>
</comment>
<dbReference type="OrthoDB" id="9804819at2"/>
<keyword evidence="9" id="KW-1185">Reference proteome</keyword>
<evidence type="ECO:0000313" key="9">
    <source>
        <dbReference type="Proteomes" id="UP000199651"/>
    </source>
</evidence>
<comment type="similarity">
    <text evidence="2">Belongs to the ABC transporter superfamily.</text>
</comment>
<reference evidence="9" key="1">
    <citation type="submission" date="2016-10" db="EMBL/GenBank/DDBJ databases">
        <authorList>
            <person name="Varghese N."/>
            <person name="Submissions S."/>
        </authorList>
    </citation>
    <scope>NUCLEOTIDE SEQUENCE [LARGE SCALE GENOMIC DNA]</scope>
    <source>
        <strain evidence="9">IBRC-M 10655</strain>
    </source>
</reference>
<dbReference type="InterPro" id="IPR050763">
    <property type="entry name" value="ABC_transporter_ATP-binding"/>
</dbReference>
<dbReference type="EMBL" id="FNJB01000002">
    <property type="protein sequence ID" value="SDO17683.1"/>
    <property type="molecule type" value="Genomic_DNA"/>
</dbReference>
<organism evidence="8 9">
    <name type="scientific">Actinokineospora alba</name>
    <dbReference type="NCBI Taxonomy" id="504798"/>
    <lineage>
        <taxon>Bacteria</taxon>
        <taxon>Bacillati</taxon>
        <taxon>Actinomycetota</taxon>
        <taxon>Actinomycetes</taxon>
        <taxon>Pseudonocardiales</taxon>
        <taxon>Pseudonocardiaceae</taxon>
        <taxon>Actinokineospora</taxon>
    </lineage>
</organism>
<evidence type="ECO:0000256" key="1">
    <source>
        <dbReference type="ARBA" id="ARBA00004202"/>
    </source>
</evidence>
<dbReference type="InterPro" id="IPR003593">
    <property type="entry name" value="AAA+_ATPase"/>
</dbReference>
<dbReference type="AlphaFoldDB" id="A0A1H0HF29"/>
<evidence type="ECO:0000256" key="3">
    <source>
        <dbReference type="ARBA" id="ARBA00022448"/>
    </source>
</evidence>
<dbReference type="Gene3D" id="3.40.50.300">
    <property type="entry name" value="P-loop containing nucleotide triphosphate hydrolases"/>
    <property type="match status" value="1"/>
</dbReference>
<accession>A0A1H0HF29</accession>
<dbReference type="SUPFAM" id="SSF52540">
    <property type="entry name" value="P-loop containing nucleoside triphosphate hydrolases"/>
    <property type="match status" value="1"/>
</dbReference>
<keyword evidence="6" id="KW-0046">Antibiotic resistance</keyword>
<name>A0A1H0HF29_9PSEU</name>
<dbReference type="CDD" id="cd03230">
    <property type="entry name" value="ABC_DR_subfamily_A"/>
    <property type="match status" value="1"/>
</dbReference>
<dbReference type="PANTHER" id="PTHR42711:SF5">
    <property type="entry name" value="ABC TRANSPORTER ATP-BINDING PROTEIN NATA"/>
    <property type="match status" value="1"/>
</dbReference>
<dbReference type="SMART" id="SM00382">
    <property type="entry name" value="AAA"/>
    <property type="match status" value="1"/>
</dbReference>
<evidence type="ECO:0000256" key="4">
    <source>
        <dbReference type="ARBA" id="ARBA00022741"/>
    </source>
</evidence>
<dbReference type="RefSeq" id="WP_091574557.1">
    <property type="nucleotide sequence ID" value="NZ_FNDV01000001.1"/>
</dbReference>
<proteinExistence type="inferred from homology"/>
<dbReference type="GO" id="GO:0005886">
    <property type="term" value="C:plasma membrane"/>
    <property type="evidence" value="ECO:0007669"/>
    <property type="project" value="UniProtKB-SubCell"/>
</dbReference>
<dbReference type="Proteomes" id="UP000199651">
    <property type="component" value="Unassembled WGS sequence"/>
</dbReference>
<evidence type="ECO:0000313" key="8">
    <source>
        <dbReference type="EMBL" id="SDO17683.1"/>
    </source>
</evidence>
<dbReference type="GO" id="GO:0005524">
    <property type="term" value="F:ATP binding"/>
    <property type="evidence" value="ECO:0007669"/>
    <property type="project" value="UniProtKB-KW"/>
</dbReference>
<evidence type="ECO:0000259" key="7">
    <source>
        <dbReference type="PROSITE" id="PS50893"/>
    </source>
</evidence>
<evidence type="ECO:0000256" key="2">
    <source>
        <dbReference type="ARBA" id="ARBA00005417"/>
    </source>
</evidence>
<protein>
    <submittedName>
        <fullName evidence="8">ABC-2 type transport system ATP-binding protein</fullName>
    </submittedName>
</protein>
<dbReference type="Pfam" id="PF00005">
    <property type="entry name" value="ABC_tran"/>
    <property type="match status" value="1"/>
</dbReference>
<dbReference type="PANTHER" id="PTHR42711">
    <property type="entry name" value="ABC TRANSPORTER ATP-BINDING PROTEIN"/>
    <property type="match status" value="1"/>
</dbReference>
<dbReference type="PROSITE" id="PS50893">
    <property type="entry name" value="ABC_TRANSPORTER_2"/>
    <property type="match status" value="1"/>
</dbReference>
<dbReference type="GO" id="GO:0016887">
    <property type="term" value="F:ATP hydrolysis activity"/>
    <property type="evidence" value="ECO:0007669"/>
    <property type="project" value="InterPro"/>
</dbReference>
<keyword evidence="3" id="KW-0813">Transport</keyword>
<dbReference type="STRING" id="504798.SAMN05421871_101215"/>
<gene>
    <name evidence="8" type="ORF">SAMN05192558_10288</name>
</gene>
<dbReference type="GO" id="GO:0046677">
    <property type="term" value="P:response to antibiotic"/>
    <property type="evidence" value="ECO:0007669"/>
    <property type="project" value="UniProtKB-KW"/>
</dbReference>
<dbReference type="InterPro" id="IPR003439">
    <property type="entry name" value="ABC_transporter-like_ATP-bd"/>
</dbReference>
<keyword evidence="5 8" id="KW-0067">ATP-binding</keyword>
<evidence type="ECO:0000256" key="5">
    <source>
        <dbReference type="ARBA" id="ARBA00022840"/>
    </source>
</evidence>
<sequence length="297" mass="31521">MSAPVLSVEAVSVDRGGRRVLHDVSLDVSAGQIVALLGPNGAGKTTLMDAITGRVPLAGGSVRVGGDDLATAPRACRRRIGYAGQEIAVFPTLTVTENVASWAAVSGVARAARTRAVDDVLRLLFLQDLAHRPVRELSGGERRRVHCAMAMVARPPVLLLDEPTVGVDPMTRSALLDHLTQLADGGTAVLYSTHYLHEVEKRAAVVVMLREGKVVASGQADELISRHCTSVIEMTVERGGETRTVVVPTSDAVTDLARLLDGLRADGDRLVGVEVRRPSLEDAFTHIVSTSEVAHGR</sequence>
<feature type="domain" description="ABC transporter" evidence="7">
    <location>
        <begin position="6"/>
        <end position="236"/>
    </location>
</feature>
<evidence type="ECO:0000256" key="6">
    <source>
        <dbReference type="ARBA" id="ARBA00023251"/>
    </source>
</evidence>
<dbReference type="InterPro" id="IPR027417">
    <property type="entry name" value="P-loop_NTPase"/>
</dbReference>